<dbReference type="PIRSF" id="PIRSF000310">
    <property type="entry name" value="NiFe_hyd_ssu"/>
    <property type="match status" value="1"/>
</dbReference>
<feature type="binding site" evidence="12">
    <location>
        <position position="224"/>
    </location>
    <ligand>
        <name>[4Fe-4S] cluster</name>
        <dbReference type="ChEBI" id="CHEBI:49883"/>
        <label>2</label>
    </ligand>
</feature>
<comment type="cofactor">
    <cofactor evidence="1">
        <name>[4Fe-4S] cluster</name>
        <dbReference type="ChEBI" id="CHEBI:49883"/>
    </cofactor>
</comment>
<accession>D6Z0J6</accession>
<dbReference type="GO" id="GO:0051538">
    <property type="term" value="F:3 iron, 4 sulfur cluster binding"/>
    <property type="evidence" value="ECO:0007669"/>
    <property type="project" value="UniProtKB-KW"/>
</dbReference>
<evidence type="ECO:0000256" key="10">
    <source>
        <dbReference type="ARBA" id="ARBA00023004"/>
    </source>
</evidence>
<evidence type="ECO:0000256" key="7">
    <source>
        <dbReference type="ARBA" id="ARBA00022729"/>
    </source>
</evidence>
<dbReference type="InterPro" id="IPR006137">
    <property type="entry name" value="NADH_UbQ_OxRdtase-like_20kDa"/>
</dbReference>
<dbReference type="PROSITE" id="PS51318">
    <property type="entry name" value="TAT"/>
    <property type="match status" value="1"/>
</dbReference>
<evidence type="ECO:0000313" key="16">
    <source>
        <dbReference type="EMBL" id="ADH85225.1"/>
    </source>
</evidence>
<evidence type="ECO:0000256" key="1">
    <source>
        <dbReference type="ARBA" id="ARBA00001966"/>
    </source>
</evidence>
<gene>
    <name evidence="16" type="ordered locus">DaAHT2_0519</name>
</gene>
<dbReference type="AlphaFoldDB" id="D6Z0J6"/>
<keyword evidence="10 12" id="KW-0408">Iron</keyword>
<keyword evidence="17" id="KW-1185">Reference proteome</keyword>
<dbReference type="Pfam" id="PF14720">
    <property type="entry name" value="NiFe_hyd_SSU_C"/>
    <property type="match status" value="1"/>
</dbReference>
<evidence type="ECO:0000256" key="5">
    <source>
        <dbReference type="ARBA" id="ARBA00022485"/>
    </source>
</evidence>
<feature type="binding site" evidence="12">
    <location>
        <position position="244"/>
    </location>
    <ligand>
        <name>[4Fe-4S] cluster</name>
        <dbReference type="ChEBI" id="CHEBI:49883"/>
        <label>2</label>
    </ligand>
</feature>
<organism evidence="16 17">
    <name type="scientific">Desulfurivibrio alkaliphilus (strain DSM 19089 / UNIQEM U267 / AHT2)</name>
    <dbReference type="NCBI Taxonomy" id="589865"/>
    <lineage>
        <taxon>Bacteria</taxon>
        <taxon>Pseudomonadati</taxon>
        <taxon>Thermodesulfobacteriota</taxon>
        <taxon>Desulfobulbia</taxon>
        <taxon>Desulfobulbales</taxon>
        <taxon>Desulfobulbaceae</taxon>
        <taxon>Desulfurivibrio</taxon>
    </lineage>
</organism>
<evidence type="ECO:0000256" key="9">
    <source>
        <dbReference type="ARBA" id="ARBA00023002"/>
    </source>
</evidence>
<evidence type="ECO:0000259" key="15">
    <source>
        <dbReference type="Pfam" id="PF14720"/>
    </source>
</evidence>
<dbReference type="GO" id="GO:0051539">
    <property type="term" value="F:4 iron, 4 sulfur cluster binding"/>
    <property type="evidence" value="ECO:0007669"/>
    <property type="project" value="UniProtKB-KW"/>
</dbReference>
<dbReference type="SUPFAM" id="SSF56770">
    <property type="entry name" value="HydA/Nqo6-like"/>
    <property type="match status" value="1"/>
</dbReference>
<dbReference type="InterPro" id="IPR027394">
    <property type="entry name" value="Cytochrome-c3_hydrogenase_C"/>
</dbReference>
<dbReference type="Gene3D" id="3.40.50.700">
    <property type="entry name" value="NADH:ubiquinone oxidoreductase-like, 20kDa subunit"/>
    <property type="match status" value="1"/>
</dbReference>
<keyword evidence="6 12" id="KW-0479">Metal-binding</keyword>
<comment type="subcellular location">
    <subcellularLocation>
        <location evidence="2">Periplasm</location>
    </subcellularLocation>
</comment>
<evidence type="ECO:0000259" key="14">
    <source>
        <dbReference type="Pfam" id="PF01058"/>
    </source>
</evidence>
<dbReference type="RefSeq" id="WP_013162756.1">
    <property type="nucleotide sequence ID" value="NC_014216.1"/>
</dbReference>
<feature type="binding site" evidence="12">
    <location>
        <position position="53"/>
    </location>
    <ligand>
        <name>[4Fe-4S] cluster</name>
        <dbReference type="ChEBI" id="CHEBI:49883"/>
        <label>1</label>
    </ligand>
</feature>
<keyword evidence="5 12" id="KW-0004">4Fe-4S</keyword>
<dbReference type="EC" id="1.12.99.6" evidence="16"/>
<feature type="chain" id="PRO_5003091527" evidence="13">
    <location>
        <begin position="30"/>
        <end position="305"/>
    </location>
</feature>
<sequence>MFDRRKFLKLAAALAAAFGTKGLSQPARAALNDIDPRTVPKLLYLQGLSCTGCSISLLQADSPSPLSMITDYSQLVFHTDLSATSGAQAMELINSFIDGQAGDYVLAIEGAIPAGMPEACIIDHKPFADYLERAARTMSGAVAIGSCACDGGIPAAEGNPTGAVGLAEFYRNRNINQPVINIRGCPVHPDWVWHTITHLVLVGNPNLVNGSPRVFFERRLHELCPRYYDFQEEIFAEKLGDRGCLFRLGCLGPITFADCPTRWWNGGRTWCVDTNAPCIGCASPKFARQKDLPFYRLSEGKGRNS</sequence>
<dbReference type="STRING" id="589865.DaAHT2_0519"/>
<dbReference type="GO" id="GO:0008901">
    <property type="term" value="F:ferredoxin hydrogenase activity"/>
    <property type="evidence" value="ECO:0007669"/>
    <property type="project" value="InterPro"/>
</dbReference>
<dbReference type="GO" id="GO:0033748">
    <property type="term" value="F:hydrogenase (acceptor) activity"/>
    <property type="evidence" value="ECO:0007669"/>
    <property type="project" value="UniProtKB-EC"/>
</dbReference>
<proteinExistence type="inferred from homology"/>
<dbReference type="GO" id="GO:0044569">
    <property type="term" value="C:[Ni-Fe] hydrogenase complex"/>
    <property type="evidence" value="ECO:0007669"/>
    <property type="project" value="TreeGrafter"/>
</dbReference>
<evidence type="ECO:0000256" key="4">
    <source>
        <dbReference type="ARBA" id="ARBA00011771"/>
    </source>
</evidence>
<dbReference type="Proteomes" id="UP000001508">
    <property type="component" value="Chromosome"/>
</dbReference>
<dbReference type="InterPro" id="IPR037024">
    <property type="entry name" value="NiFe_Hase_small_N_sf"/>
</dbReference>
<dbReference type="InParanoid" id="D6Z0J6"/>
<feature type="domain" description="NADH:ubiquinone oxidoreductase-like 20kDa subunit" evidence="14">
    <location>
        <begin position="50"/>
        <end position="199"/>
    </location>
</feature>
<keyword evidence="8" id="KW-0574">Periplasm</keyword>
<feature type="domain" description="Cytochrome-c3 hydrogenase C-terminal" evidence="15">
    <location>
        <begin position="216"/>
        <end position="291"/>
    </location>
</feature>
<evidence type="ECO:0000256" key="6">
    <source>
        <dbReference type="ARBA" id="ARBA00022723"/>
    </source>
</evidence>
<evidence type="ECO:0000256" key="11">
    <source>
        <dbReference type="ARBA" id="ARBA00023014"/>
    </source>
</evidence>
<feature type="binding site" evidence="12">
    <location>
        <position position="250"/>
    </location>
    <ligand>
        <name>[4Fe-4S] cluster</name>
        <dbReference type="ChEBI" id="CHEBI:49883"/>
        <label>2</label>
    </ligand>
</feature>
<evidence type="ECO:0000256" key="13">
    <source>
        <dbReference type="SAM" id="SignalP"/>
    </source>
</evidence>
<dbReference type="NCBIfam" id="TIGR01409">
    <property type="entry name" value="TAT_signal_seq"/>
    <property type="match status" value="1"/>
</dbReference>
<dbReference type="PANTHER" id="PTHR30013">
    <property type="entry name" value="NIFE / NIFESE HYDROGENASE SMALL SUBUNIT FAMILY MEMBER"/>
    <property type="match status" value="1"/>
</dbReference>
<dbReference type="InterPro" id="IPR006311">
    <property type="entry name" value="TAT_signal"/>
</dbReference>
<feature type="binding site" evidence="12">
    <location>
        <position position="221"/>
    </location>
    <ligand>
        <name>[4Fe-4S] cluster</name>
        <dbReference type="ChEBI" id="CHEBI:49883"/>
        <label>2</label>
    </ligand>
</feature>
<evidence type="ECO:0000256" key="8">
    <source>
        <dbReference type="ARBA" id="ARBA00022764"/>
    </source>
</evidence>
<feature type="binding site" evidence="12">
    <location>
        <position position="147"/>
    </location>
    <ligand>
        <name>[4Fe-4S] cluster</name>
        <dbReference type="ChEBI" id="CHEBI:49883"/>
        <label>1</label>
    </ligand>
</feature>
<feature type="binding site" evidence="12">
    <location>
        <position position="50"/>
    </location>
    <ligand>
        <name>[4Fe-4S] cluster</name>
        <dbReference type="ChEBI" id="CHEBI:49883"/>
        <label>1</label>
    </ligand>
</feature>
<keyword evidence="7 13" id="KW-0732">Signal</keyword>
<name>D6Z0J6_DESAT</name>
<dbReference type="GO" id="GO:0046872">
    <property type="term" value="F:metal ion binding"/>
    <property type="evidence" value="ECO:0007669"/>
    <property type="project" value="UniProtKB-KW"/>
</dbReference>
<dbReference type="KEGG" id="dak:DaAHT2_0519"/>
<comment type="subunit">
    <text evidence="4">Heterodimer of a large and a small subunit.</text>
</comment>
<dbReference type="InterPro" id="IPR037148">
    <property type="entry name" value="NiFe-Hase_small_C_sf"/>
</dbReference>
<reference evidence="17" key="1">
    <citation type="submission" date="2010-02" db="EMBL/GenBank/DDBJ databases">
        <title>Complete sequence of Desulfurivibrio alkaliphilus AHT2.</title>
        <authorList>
            <consortium name="US DOE Joint Genome Institute"/>
            <person name="Pitluck S."/>
            <person name="Chertkov O."/>
            <person name="Detter J.C."/>
            <person name="Han C."/>
            <person name="Tapia R."/>
            <person name="Larimer F."/>
            <person name="Land M."/>
            <person name="Hauser L."/>
            <person name="Kyrpides N."/>
            <person name="Mikhailova N."/>
            <person name="Sorokin D.Y."/>
            <person name="Muyzer G."/>
            <person name="Woyke T."/>
        </authorList>
    </citation>
    <scope>NUCLEOTIDE SEQUENCE [LARGE SCALE GENOMIC DNA]</scope>
    <source>
        <strain evidence="17">DSM 19089 / UNIQEM U267 / AHT2</strain>
    </source>
</reference>
<dbReference type="PANTHER" id="PTHR30013:SF5">
    <property type="entry name" value="HYDROGENASE SMALL SUBUNIT"/>
    <property type="match status" value="1"/>
</dbReference>
<keyword evidence="11 12" id="KW-0411">Iron-sulfur</keyword>
<feature type="binding site" evidence="12">
    <location>
        <position position="278"/>
    </location>
    <ligand>
        <name>[3Fe-4S] cluster</name>
        <dbReference type="ChEBI" id="CHEBI:21137"/>
    </ligand>
</feature>
<dbReference type="GO" id="GO:0009375">
    <property type="term" value="C:ferredoxin hydrogenase complex"/>
    <property type="evidence" value="ECO:0007669"/>
    <property type="project" value="InterPro"/>
</dbReference>
<comment type="similarity">
    <text evidence="3">Belongs to the [NiFe]/[NiFeSe] hydrogenase small subunit family.</text>
</comment>
<protein>
    <submittedName>
        <fullName evidence="16">Hydrogenase (NiFe) small subunit HydA</fullName>
        <ecNumber evidence="16">1.12.99.6</ecNumber>
    </submittedName>
</protein>
<dbReference type="eggNOG" id="COG1740">
    <property type="taxonomic scope" value="Bacteria"/>
</dbReference>
<dbReference type="EMBL" id="CP001940">
    <property type="protein sequence ID" value="ADH85225.1"/>
    <property type="molecule type" value="Genomic_DNA"/>
</dbReference>
<dbReference type="HOGENOM" id="CLU_046107_1_1_7"/>
<feature type="signal peptide" evidence="13">
    <location>
        <begin position="1"/>
        <end position="29"/>
    </location>
</feature>
<dbReference type="InterPro" id="IPR019546">
    <property type="entry name" value="TAT_signal_bac_arc"/>
</dbReference>
<feature type="binding site" evidence="12">
    <location>
        <position position="259"/>
    </location>
    <ligand>
        <name>[3Fe-4S] cluster</name>
        <dbReference type="ChEBI" id="CHEBI:21137"/>
    </ligand>
</feature>
<evidence type="ECO:0000256" key="2">
    <source>
        <dbReference type="ARBA" id="ARBA00004418"/>
    </source>
</evidence>
<dbReference type="GO" id="GO:0042597">
    <property type="term" value="C:periplasmic space"/>
    <property type="evidence" value="ECO:0007669"/>
    <property type="project" value="UniProtKB-SubCell"/>
</dbReference>
<evidence type="ECO:0000313" key="17">
    <source>
        <dbReference type="Proteomes" id="UP000001508"/>
    </source>
</evidence>
<evidence type="ECO:0000256" key="12">
    <source>
        <dbReference type="PIRSR" id="PIRSR000310-1"/>
    </source>
</evidence>
<feature type="binding site" evidence="12">
    <location>
        <position position="185"/>
    </location>
    <ligand>
        <name>[4Fe-4S] cluster</name>
        <dbReference type="ChEBI" id="CHEBI:49883"/>
        <label>1</label>
    </ligand>
</feature>
<dbReference type="GO" id="GO:0009055">
    <property type="term" value="F:electron transfer activity"/>
    <property type="evidence" value="ECO:0007669"/>
    <property type="project" value="TreeGrafter"/>
</dbReference>
<feature type="binding site" evidence="12">
    <location>
        <position position="281"/>
    </location>
    <ligand>
        <name>[3Fe-4S] cluster</name>
        <dbReference type="ChEBI" id="CHEBI:21137"/>
    </ligand>
</feature>
<evidence type="ECO:0000256" key="3">
    <source>
        <dbReference type="ARBA" id="ARBA00006605"/>
    </source>
</evidence>
<dbReference type="InterPro" id="IPR001821">
    <property type="entry name" value="NiFe_hydrogenase_ssu"/>
</dbReference>
<dbReference type="Gene3D" id="4.10.480.10">
    <property type="entry name" value="Cytochrome-c3 hydrogenase, C-terminal domain"/>
    <property type="match status" value="1"/>
</dbReference>
<dbReference type="GO" id="GO:0016020">
    <property type="term" value="C:membrane"/>
    <property type="evidence" value="ECO:0007669"/>
    <property type="project" value="TreeGrafter"/>
</dbReference>
<dbReference type="NCBIfam" id="TIGR00391">
    <property type="entry name" value="hydA"/>
    <property type="match status" value="1"/>
</dbReference>
<keyword evidence="9 16" id="KW-0560">Oxidoreductase</keyword>
<dbReference type="Pfam" id="PF01058">
    <property type="entry name" value="Oxidored_q6"/>
    <property type="match status" value="1"/>
</dbReference>
<dbReference type="PRINTS" id="PR00614">
    <property type="entry name" value="NIHGNASESMLL"/>
</dbReference>
<dbReference type="GO" id="GO:0009061">
    <property type="term" value="P:anaerobic respiration"/>
    <property type="evidence" value="ECO:0007669"/>
    <property type="project" value="TreeGrafter"/>
</dbReference>
<dbReference type="OrthoDB" id="9766729at2"/>
<keyword evidence="12" id="KW-0003">3Fe-4S</keyword>